<dbReference type="KEGG" id="cuh:BJN34_12675"/>
<dbReference type="SUPFAM" id="SSF51905">
    <property type="entry name" value="FAD/NAD(P)-binding domain"/>
    <property type="match status" value="1"/>
</dbReference>
<dbReference type="GO" id="GO:0046983">
    <property type="term" value="F:protein dimerization activity"/>
    <property type="evidence" value="ECO:0007669"/>
    <property type="project" value="InterPro"/>
</dbReference>
<dbReference type="InterPro" id="IPR029228">
    <property type="entry name" value="Alkyl_sulf_dimr"/>
</dbReference>
<dbReference type="InterPro" id="IPR038536">
    <property type="entry name" value="Alkyl/aryl-sulf_dimr_sf"/>
</dbReference>
<dbReference type="Gene3D" id="3.30.410.40">
    <property type="match status" value="1"/>
</dbReference>
<dbReference type="Gene3D" id="1.25.40.880">
    <property type="entry name" value="Alkyl sulfatase, dimerisation domain"/>
    <property type="match status" value="1"/>
</dbReference>
<keyword evidence="5" id="KW-0285">Flavoprotein</keyword>
<dbReference type="SUPFAM" id="SSF55718">
    <property type="entry name" value="SCP-like"/>
    <property type="match status" value="1"/>
</dbReference>
<keyword evidence="5" id="KW-0274">FAD</keyword>
<evidence type="ECO:0000259" key="7">
    <source>
        <dbReference type="PROSITE" id="PS00623"/>
    </source>
</evidence>
<dbReference type="Pfam" id="PF00753">
    <property type="entry name" value="Lactamase_B"/>
    <property type="match status" value="1"/>
</dbReference>
<evidence type="ECO:0000256" key="6">
    <source>
        <dbReference type="SAM" id="MobiDB-lite"/>
    </source>
</evidence>
<keyword evidence="1" id="KW-0479">Metal-binding</keyword>
<feature type="compositionally biased region" description="Polar residues" evidence="6">
    <location>
        <begin position="569"/>
        <end position="579"/>
    </location>
</feature>
<dbReference type="InterPro" id="IPR001279">
    <property type="entry name" value="Metallo-B-lactamas"/>
</dbReference>
<evidence type="ECO:0000256" key="3">
    <source>
        <dbReference type="ARBA" id="ARBA00022833"/>
    </source>
</evidence>
<evidence type="ECO:0000256" key="2">
    <source>
        <dbReference type="ARBA" id="ARBA00022801"/>
    </source>
</evidence>
<accession>A0A1U9UPK7</accession>
<dbReference type="Gene3D" id="3.60.15.30">
    <property type="entry name" value="Metallo-beta-lactamase domain"/>
    <property type="match status" value="1"/>
</dbReference>
<dbReference type="Pfam" id="PF14864">
    <property type="entry name" value="Alkyl_sulf_C"/>
    <property type="match status" value="1"/>
</dbReference>
<dbReference type="InterPro" id="IPR036866">
    <property type="entry name" value="RibonucZ/Hydroxyglut_hydro"/>
</dbReference>
<feature type="domain" description="Glucose-methanol-choline oxidoreductase N-terminal" evidence="7">
    <location>
        <begin position="83"/>
        <end position="106"/>
    </location>
</feature>
<evidence type="ECO:0000256" key="1">
    <source>
        <dbReference type="ARBA" id="ARBA00022723"/>
    </source>
</evidence>
<comment type="similarity">
    <text evidence="4">Belongs to the metallo-beta-lactamase superfamily. Type III sulfatase family.</text>
</comment>
<reference evidence="10" key="1">
    <citation type="submission" date="2017-02" db="EMBL/GenBank/DDBJ databases">
        <title>Complete genome sequence of Cupriavidus necator strain NH9, a 3-chlorobenzoate degrader.</title>
        <authorList>
            <person name="Moriuchi R."/>
            <person name="Dohra H."/>
            <person name="Ogawa N."/>
        </authorList>
    </citation>
    <scope>NUCLEOTIDE SEQUENCE [LARGE SCALE GENOMIC DNA]</scope>
    <source>
        <strain evidence="10">NH9</strain>
    </source>
</reference>
<dbReference type="InterPro" id="IPR000172">
    <property type="entry name" value="GMC_OxRdtase_N"/>
</dbReference>
<dbReference type="Pfam" id="PF14863">
    <property type="entry name" value="Alkyl_sulf_dimr"/>
    <property type="match status" value="1"/>
</dbReference>
<proteinExistence type="inferred from homology"/>
<dbReference type="GO" id="GO:0018741">
    <property type="term" value="F:linear primary-alkylsulfatase activity"/>
    <property type="evidence" value="ECO:0007669"/>
    <property type="project" value="InterPro"/>
</dbReference>
<dbReference type="SUPFAM" id="SSF54373">
    <property type="entry name" value="FAD-linked reductases, C-terminal domain"/>
    <property type="match status" value="1"/>
</dbReference>
<sequence length="1244" mass="135224">MNEVYDYIIVGAGSAGCAVAGRLADAGAGSVALLETGGHDFSPAITIPIGLAATVPKPGPYNYGFATEPQPGLNGRRGYQPRGRGLGGSSSINGMIYIRGVPSDYDGWAAAGCDGWAWEDVLPYFKRSECNERLAGHEADAWHGGRGPLHVIDTRSLNPFDRRFVECAQTAGIPYNHDFNGAQQEGAGYYQRTQRNGERWNAARAYLHQGNPGSLNGGRPNLRVLPNTQVLRILFEGKRAVGVRVERDGVESVLTVRREIILCAGTFGSPQLLMASGIGPGAHLREQGIDLVVDAPAVGQNLQEHPDMKLQHRLFSTDLYAATLRGGLRLLGEWRRYKKERFGMFASNIAETGGFIKSQPDLAAPDLQLHFTTTLGDSNRRSVHGYCLHVCVLRPHSRGQVLLACADTRVAPRIDQNLMADARDMNTMVEGARIARRILAQPSLAALGGTAHNYGHLRFDGSDDEAVRQWIREQVDIIFHPVGTCRMGSDTQSVVDAELRVRGVDGLRVADASVMPTVIGGNTNAPAIMIGEKAADLVRGIKRADALSFPRSFPQSAPKAAAKPDAQQEGVSTARASISPHNTLASNRWKALATAAALALASSAQVVTAAEPPKPASAITTAANAALLQQLPFNDRKDYEEASRGLVAPFTGTILNADGKPIRNASAYAFESAATSPDSVNPSLWRMAQLNSNAGLFKVTDGIYQVRGLDLANMTIIEGDRGIVIVDPLMYTETAKAALGLYYANRPHQPVVAVIYTHSHVDHFGGVRGVVDEADVKAGKVAIYAPAGFLQEAVSENVFAGTAMFRRAVYQAAGGVPRGELGQVDTGIGKSSMAGGTISLIAPTVTISKPYETRRLAGVDFEFQFTPGTEAPAEMNFYLPQMRALCMAENATRTMHNILTPRGALVRDPKAWGKFLDESLVRYGDKADVLLAQHNWPTWGGERIRTLLADQRDMYTYLNDHTLHLLNQGLTPMQISDAMQKLPGDLEKKWYARGYYGSLSFNSRAVYQRYLGFYDGNPANLNPLEPEAAGKRYVAVMGGADKVLAMMRDAMARGDYRWAAAIGNHLVFAEPQNQDARNAQADALEQLGYQSESSLWRNMYLTGAMELRNGPGSYSTRQAEDLVRALEPSMFFDYMGVRLDSDKAVGHDMRLNWVFSDLEKPFAVTLRNGVLTYRDGLRHATPDATVTMSKATLDRISLRQITLSDALRTGEVKVEGDGRKLTELMGFITTFDPSFNIVTPITKH</sequence>
<keyword evidence="3" id="KW-0862">Zinc</keyword>
<dbReference type="Proteomes" id="UP000189627">
    <property type="component" value="Chromosome 1"/>
</dbReference>
<dbReference type="PANTHER" id="PTHR43223:SF1">
    <property type="entry name" value="ALKYL_ARYL-SULFATASE BDS1"/>
    <property type="match status" value="1"/>
</dbReference>
<dbReference type="Gene3D" id="3.50.50.60">
    <property type="entry name" value="FAD/NAD(P)-binding domain"/>
    <property type="match status" value="1"/>
</dbReference>
<dbReference type="PROSITE" id="PS00623">
    <property type="entry name" value="GMC_OXRED_1"/>
    <property type="match status" value="1"/>
</dbReference>
<dbReference type="CDD" id="cd07710">
    <property type="entry name" value="arylsulfatase_Sdsa1-like_MBL-fold"/>
    <property type="match status" value="1"/>
</dbReference>
<dbReference type="PANTHER" id="PTHR43223">
    <property type="entry name" value="ALKYL/ARYL-SULFATASE"/>
    <property type="match status" value="1"/>
</dbReference>
<gene>
    <name evidence="9" type="ORF">BJN34_12675</name>
</gene>
<dbReference type="InterPro" id="IPR029229">
    <property type="entry name" value="Alkyl_sulf_C"/>
</dbReference>
<dbReference type="Pfam" id="PF05199">
    <property type="entry name" value="GMC_oxred_C"/>
    <property type="match status" value="1"/>
</dbReference>
<dbReference type="InterPro" id="IPR044097">
    <property type="entry name" value="Bds1/SdsA1_MBL-fold"/>
</dbReference>
<dbReference type="InterPro" id="IPR007867">
    <property type="entry name" value="GMC_OxRtase_C"/>
</dbReference>
<dbReference type="EMBL" id="CP017757">
    <property type="protein sequence ID" value="AQV94736.1"/>
    <property type="molecule type" value="Genomic_DNA"/>
</dbReference>
<dbReference type="AlphaFoldDB" id="A0A1U9UPK7"/>
<evidence type="ECO:0000313" key="9">
    <source>
        <dbReference type="EMBL" id="AQV94736.1"/>
    </source>
</evidence>
<protein>
    <submittedName>
        <fullName evidence="9">Glucose-methanol-choline oxidoreductase</fullName>
    </submittedName>
</protein>
<dbReference type="GO" id="GO:0016614">
    <property type="term" value="F:oxidoreductase activity, acting on CH-OH group of donors"/>
    <property type="evidence" value="ECO:0007669"/>
    <property type="project" value="InterPro"/>
</dbReference>
<name>A0A1U9UPK7_CUPNE</name>
<dbReference type="Gene3D" id="3.30.1050.10">
    <property type="entry name" value="SCP2 sterol-binding domain"/>
    <property type="match status" value="1"/>
</dbReference>
<dbReference type="Pfam" id="PF00732">
    <property type="entry name" value="GMC_oxred_N"/>
    <property type="match status" value="1"/>
</dbReference>
<organism evidence="9 10">
    <name type="scientific">Cupriavidus necator</name>
    <name type="common">Alcaligenes eutrophus</name>
    <name type="synonym">Ralstonia eutropha</name>
    <dbReference type="NCBI Taxonomy" id="106590"/>
    <lineage>
        <taxon>Bacteria</taxon>
        <taxon>Pseudomonadati</taxon>
        <taxon>Pseudomonadota</taxon>
        <taxon>Betaproteobacteria</taxon>
        <taxon>Burkholderiales</taxon>
        <taxon>Burkholderiaceae</taxon>
        <taxon>Cupriavidus</taxon>
    </lineage>
</organism>
<dbReference type="FunFam" id="3.60.15.30:FF:000001">
    <property type="entry name" value="Alkyl/aryl-sulfatase BDS1"/>
    <property type="match status" value="1"/>
</dbReference>
<dbReference type="SMART" id="SM00849">
    <property type="entry name" value="Lactamase_B"/>
    <property type="match status" value="1"/>
</dbReference>
<dbReference type="RefSeq" id="WP_078196929.1">
    <property type="nucleotide sequence ID" value="NZ_CP017757.2"/>
</dbReference>
<dbReference type="SUPFAM" id="SSF56281">
    <property type="entry name" value="Metallo-hydrolase/oxidoreductase"/>
    <property type="match status" value="1"/>
</dbReference>
<dbReference type="PROSITE" id="PS00624">
    <property type="entry name" value="GMC_OXRED_2"/>
    <property type="match status" value="1"/>
</dbReference>
<dbReference type="InterPro" id="IPR036188">
    <property type="entry name" value="FAD/NAD-bd_sf"/>
</dbReference>
<comment type="similarity">
    <text evidence="5">Belongs to the GMC oxidoreductase family.</text>
</comment>
<evidence type="ECO:0000313" key="10">
    <source>
        <dbReference type="Proteomes" id="UP000189627"/>
    </source>
</evidence>
<dbReference type="OrthoDB" id="1273797at2"/>
<dbReference type="GO" id="GO:0018909">
    <property type="term" value="P:dodecyl sulfate metabolic process"/>
    <property type="evidence" value="ECO:0007669"/>
    <property type="project" value="InterPro"/>
</dbReference>
<dbReference type="GO" id="GO:0046872">
    <property type="term" value="F:metal ion binding"/>
    <property type="evidence" value="ECO:0007669"/>
    <property type="project" value="UniProtKB-KW"/>
</dbReference>
<evidence type="ECO:0000256" key="4">
    <source>
        <dbReference type="ARBA" id="ARBA00033751"/>
    </source>
</evidence>
<evidence type="ECO:0000256" key="5">
    <source>
        <dbReference type="RuleBase" id="RU003968"/>
    </source>
</evidence>
<dbReference type="InterPro" id="IPR052195">
    <property type="entry name" value="Bact_Alkyl/Aryl-Sulfatase"/>
</dbReference>
<keyword evidence="2" id="KW-0378">Hydrolase</keyword>
<dbReference type="GO" id="GO:0050660">
    <property type="term" value="F:flavin adenine dinucleotide binding"/>
    <property type="evidence" value="ECO:0007669"/>
    <property type="project" value="InterPro"/>
</dbReference>
<feature type="region of interest" description="Disordered" evidence="6">
    <location>
        <begin position="552"/>
        <end position="579"/>
    </location>
</feature>
<evidence type="ECO:0000259" key="8">
    <source>
        <dbReference type="PROSITE" id="PS00624"/>
    </source>
</evidence>
<feature type="domain" description="Glucose-methanol-choline oxidoreductase N-terminal" evidence="8">
    <location>
        <begin position="265"/>
        <end position="279"/>
    </location>
</feature>
<feature type="compositionally biased region" description="Low complexity" evidence="6">
    <location>
        <begin position="554"/>
        <end position="568"/>
    </location>
</feature>
<dbReference type="InterPro" id="IPR036527">
    <property type="entry name" value="SCP2_sterol-bd_dom_sf"/>
</dbReference>